<feature type="domain" description="Peptidase M14" evidence="3">
    <location>
        <begin position="177"/>
        <end position="419"/>
    </location>
</feature>
<evidence type="ECO:0000313" key="4">
    <source>
        <dbReference type="EMBL" id="WOK07080.1"/>
    </source>
</evidence>
<dbReference type="InterPro" id="IPR050821">
    <property type="entry name" value="Cytosolic_carboxypeptidase"/>
</dbReference>
<evidence type="ECO:0000256" key="2">
    <source>
        <dbReference type="PROSITE-ProRule" id="PRU01379"/>
    </source>
</evidence>
<keyword evidence="5" id="KW-1185">Reference proteome</keyword>
<dbReference type="EMBL" id="CP136051">
    <property type="protein sequence ID" value="WOK07080.1"/>
    <property type="molecule type" value="Genomic_DNA"/>
</dbReference>
<dbReference type="Gene3D" id="2.60.40.3120">
    <property type="match status" value="1"/>
</dbReference>
<protein>
    <submittedName>
        <fullName evidence="4">M14 family metallopeptidase</fullName>
    </submittedName>
</protein>
<dbReference type="SUPFAM" id="SSF53187">
    <property type="entry name" value="Zn-dependent exopeptidases"/>
    <property type="match status" value="1"/>
</dbReference>
<evidence type="ECO:0000256" key="1">
    <source>
        <dbReference type="ARBA" id="ARBA00001947"/>
    </source>
</evidence>
<dbReference type="SMART" id="SM00631">
    <property type="entry name" value="Zn_pept"/>
    <property type="match status" value="1"/>
</dbReference>
<dbReference type="Pfam" id="PF00246">
    <property type="entry name" value="Peptidase_M14"/>
    <property type="match status" value="1"/>
</dbReference>
<dbReference type="PANTHER" id="PTHR12756:SF11">
    <property type="entry name" value="CYTOSOLIC CARBOXYPEPTIDASE 1"/>
    <property type="match status" value="1"/>
</dbReference>
<comment type="cofactor">
    <cofactor evidence="1">
        <name>Zn(2+)</name>
        <dbReference type="ChEBI" id="CHEBI:29105"/>
    </cofactor>
</comment>
<evidence type="ECO:0000313" key="5">
    <source>
        <dbReference type="Proteomes" id="UP001302349"/>
    </source>
</evidence>
<organism evidence="4 5">
    <name type="scientific">Imperialibacter roseus</name>
    <dbReference type="NCBI Taxonomy" id="1324217"/>
    <lineage>
        <taxon>Bacteria</taxon>
        <taxon>Pseudomonadati</taxon>
        <taxon>Bacteroidota</taxon>
        <taxon>Cytophagia</taxon>
        <taxon>Cytophagales</taxon>
        <taxon>Flammeovirgaceae</taxon>
        <taxon>Imperialibacter</taxon>
    </lineage>
</organism>
<dbReference type="RefSeq" id="WP_317489769.1">
    <property type="nucleotide sequence ID" value="NZ_CP136051.1"/>
</dbReference>
<sequence>MQIRLLLIFLALPLIAYPQEKQFRFQGQGPTQIVETSSKAIQLQERKVWLFEEEGIGFSNDFRGARLNNVVPANGSTFQLTIEAENYPVNPSPWYAFKVWSSTDKQVTLSFTYPQGRHRYFPVVSMDGKSWANLDSARFIAKSDTTIAFYNYRLLPKEASMVLDLTAGDTVWVAGQEMWTSKEVYTWMDSVGEVYKLKPKTIGKTTLGRDLKMMRVSKGKDKKVVAVISRQHPPEVTGFFAMKAFIERILKDDSLSNAFRKRYDVLNVPLMNPDGVDEGHWRHNAGGVDLNRDWEAQNQPEVKQVADYFKAYMKKRKGTMVFFMDFHSTWDDIYYTIDPSLPTNTPGLTTNWLAGIEASIPGYYVNHRPSKMDNGVVSRNFFYKTFNTDGLVFEFGDNTSRDFLKLKGTVAAEVLMRLLLEEGS</sequence>
<feature type="active site" description="Proton donor/acceptor" evidence="2">
    <location>
        <position position="394"/>
    </location>
</feature>
<dbReference type="Gene3D" id="3.40.630.10">
    <property type="entry name" value="Zn peptidases"/>
    <property type="match status" value="1"/>
</dbReference>
<dbReference type="PANTHER" id="PTHR12756">
    <property type="entry name" value="CYTOSOLIC CARBOXYPEPTIDASE"/>
    <property type="match status" value="1"/>
</dbReference>
<comment type="similarity">
    <text evidence="2">Belongs to the peptidase M14 family.</text>
</comment>
<gene>
    <name evidence="4" type="ORF">RT717_00405</name>
</gene>
<dbReference type="PROSITE" id="PS52035">
    <property type="entry name" value="PEPTIDASE_M14"/>
    <property type="match status" value="1"/>
</dbReference>
<accession>A0ABZ0IQ08</accession>
<name>A0ABZ0IQ08_9BACT</name>
<proteinExistence type="inferred from homology"/>
<evidence type="ECO:0000259" key="3">
    <source>
        <dbReference type="PROSITE" id="PS52035"/>
    </source>
</evidence>
<reference evidence="4 5" key="1">
    <citation type="journal article" date="2023" name="Microbiol. Resour. Announc.">
        <title>Complete Genome Sequence of Imperialibacter roseus strain P4T.</title>
        <authorList>
            <person name="Tizabi D.R."/>
            <person name="Bachvaroff T."/>
            <person name="Hill R.T."/>
        </authorList>
    </citation>
    <scope>NUCLEOTIDE SEQUENCE [LARGE SCALE GENOMIC DNA]</scope>
    <source>
        <strain evidence="4 5">P4T</strain>
    </source>
</reference>
<dbReference type="InterPro" id="IPR000834">
    <property type="entry name" value="Peptidase_M14"/>
</dbReference>
<dbReference type="Proteomes" id="UP001302349">
    <property type="component" value="Chromosome"/>
</dbReference>
<dbReference type="CDD" id="cd06237">
    <property type="entry name" value="M14_Nna1-like"/>
    <property type="match status" value="1"/>
</dbReference>